<protein>
    <submittedName>
        <fullName evidence="3">Recombinase family protein</fullName>
    </submittedName>
</protein>
<dbReference type="PANTHER" id="PTHR30461">
    <property type="entry name" value="DNA-INVERTASE FROM LAMBDOID PROPHAGE"/>
    <property type="match status" value="1"/>
</dbReference>
<keyword evidence="1" id="KW-0175">Coiled coil</keyword>
<dbReference type="Proteomes" id="UP001575105">
    <property type="component" value="Unassembled WGS sequence"/>
</dbReference>
<name>A0ABV4U614_9BACT</name>
<dbReference type="PANTHER" id="PTHR30461:SF23">
    <property type="entry name" value="DNA RECOMBINASE-RELATED"/>
    <property type="match status" value="1"/>
</dbReference>
<accession>A0ABV4U614</accession>
<keyword evidence="4" id="KW-1185">Reference proteome</keyword>
<gene>
    <name evidence="3" type="ORF">ACERK3_11810</name>
</gene>
<comment type="caution">
    <text evidence="3">The sequence shown here is derived from an EMBL/GenBank/DDBJ whole genome shotgun (WGS) entry which is preliminary data.</text>
</comment>
<dbReference type="InterPro" id="IPR038109">
    <property type="entry name" value="DNA_bind_recomb_sf"/>
</dbReference>
<dbReference type="EMBL" id="JBGUBD010000006">
    <property type="protein sequence ID" value="MFA9478971.1"/>
    <property type="molecule type" value="Genomic_DNA"/>
</dbReference>
<evidence type="ECO:0000313" key="3">
    <source>
        <dbReference type="EMBL" id="MFA9478971.1"/>
    </source>
</evidence>
<evidence type="ECO:0000259" key="2">
    <source>
        <dbReference type="Pfam" id="PF07508"/>
    </source>
</evidence>
<evidence type="ECO:0000256" key="1">
    <source>
        <dbReference type="SAM" id="Coils"/>
    </source>
</evidence>
<dbReference type="Gene3D" id="3.90.1750.20">
    <property type="entry name" value="Putative Large Serine Recombinase, Chain B, Domain 2"/>
    <property type="match status" value="1"/>
</dbReference>
<evidence type="ECO:0000313" key="4">
    <source>
        <dbReference type="Proteomes" id="UP001575105"/>
    </source>
</evidence>
<feature type="domain" description="Recombinase" evidence="2">
    <location>
        <begin position="85"/>
        <end position="140"/>
    </location>
</feature>
<dbReference type="Pfam" id="PF07508">
    <property type="entry name" value="Recombinase"/>
    <property type="match status" value="1"/>
</dbReference>
<feature type="coiled-coil region" evidence="1">
    <location>
        <begin position="324"/>
        <end position="384"/>
    </location>
</feature>
<sequence length="514" mass="57905">MMHAFKQGRNCVTSRTPYGCDRLYLTSDGKPSFVIRNLADGRQHKLTHDTKEIIDTLGRAGGGVKGHYRKQKDEQVLIVSGEQAKTEVVREIFDLHYNQHWGGKRIADLLNRRGILSPTGKGWSQRQVESIYENPIYCGVALGQRISQGIYYRRGEQHPEAVDLDAKTLANCHVAPKQHRPPAEWLWQEQPLMKGFLPEPLVTKARQEIENVLLERWQRRNDPTCQKRSTNKHKDSPYILTGLLFAAQDGEDLSGVMCGNEKHRKRYYRHRKGNANYRKGSILNRLIPAEALEKAVVALMREVPLDAPMLRDRVLQAITDRPSTDASRRQLAEAQRERDAIAKRVQLIFQTFDDADLADAKPVLKGLNAQARALEHRIAELTRALEIVDVDSTPEELADRVIERLSGLDAQLVNLPAATLRNVLKAFVERVEVDMETKNATVTLRLPPWALHSGDLAMCLAPSSASSTGHETHPGHDVSGRGLVIHLTHADCRYLHKAGCTTVPPCYDCRRRAA</sequence>
<organism evidence="3 4">
    <name type="scientific">Natronomicrosphaera hydrolytica</name>
    <dbReference type="NCBI Taxonomy" id="3242702"/>
    <lineage>
        <taxon>Bacteria</taxon>
        <taxon>Pseudomonadati</taxon>
        <taxon>Planctomycetota</taxon>
        <taxon>Phycisphaerae</taxon>
        <taxon>Phycisphaerales</taxon>
        <taxon>Phycisphaeraceae</taxon>
        <taxon>Natronomicrosphaera</taxon>
    </lineage>
</organism>
<dbReference type="InterPro" id="IPR011109">
    <property type="entry name" value="DNA_bind_recombinase_dom"/>
</dbReference>
<dbReference type="InterPro" id="IPR050639">
    <property type="entry name" value="SSR_resolvase"/>
</dbReference>
<dbReference type="RefSeq" id="WP_425345888.1">
    <property type="nucleotide sequence ID" value="NZ_JBGUBD010000006.1"/>
</dbReference>
<reference evidence="3 4" key="1">
    <citation type="submission" date="2024-08" db="EMBL/GenBank/DDBJ databases">
        <title>Whole-genome sequencing of halo(alkali)philic microorganisms from hypersaline lakes.</title>
        <authorList>
            <person name="Sorokin D.Y."/>
            <person name="Merkel A.Y."/>
            <person name="Messina E."/>
            <person name="Yakimov M."/>
        </authorList>
    </citation>
    <scope>NUCLEOTIDE SEQUENCE [LARGE SCALE GENOMIC DNA]</scope>
    <source>
        <strain evidence="3 4">AB-hyl4</strain>
    </source>
</reference>
<proteinExistence type="predicted"/>